<dbReference type="Gene3D" id="1.50.10.10">
    <property type="match status" value="1"/>
</dbReference>
<dbReference type="EMBL" id="JBHUEY010000001">
    <property type="protein sequence ID" value="MFD1783701.1"/>
    <property type="molecule type" value="Genomic_DNA"/>
</dbReference>
<keyword evidence="3" id="KW-0378">Hydrolase</keyword>
<evidence type="ECO:0000313" key="4">
    <source>
        <dbReference type="Proteomes" id="UP001597237"/>
    </source>
</evidence>
<dbReference type="SUPFAM" id="SSF48208">
    <property type="entry name" value="Six-hairpin glycosidases"/>
    <property type="match status" value="1"/>
</dbReference>
<organism evidence="3 4">
    <name type="scientific">Phenylobacterium terrae</name>
    <dbReference type="NCBI Taxonomy" id="2665495"/>
    <lineage>
        <taxon>Bacteria</taxon>
        <taxon>Pseudomonadati</taxon>
        <taxon>Pseudomonadota</taxon>
        <taxon>Alphaproteobacteria</taxon>
        <taxon>Caulobacterales</taxon>
        <taxon>Caulobacteraceae</taxon>
        <taxon>Phenylobacterium</taxon>
    </lineage>
</organism>
<reference evidence="4" key="1">
    <citation type="journal article" date="2019" name="Int. J. Syst. Evol. Microbiol.">
        <title>The Global Catalogue of Microorganisms (GCM) 10K type strain sequencing project: providing services to taxonomists for standard genome sequencing and annotation.</title>
        <authorList>
            <consortium name="The Broad Institute Genomics Platform"/>
            <consortium name="The Broad Institute Genome Sequencing Center for Infectious Disease"/>
            <person name="Wu L."/>
            <person name="Ma J."/>
        </authorList>
    </citation>
    <scope>NUCLEOTIDE SEQUENCE [LARGE SCALE GENOMIC DNA]</scope>
    <source>
        <strain evidence="4">DFY28</strain>
    </source>
</reference>
<proteinExistence type="predicted"/>
<dbReference type="Pfam" id="PF19291">
    <property type="entry name" value="TREH_N"/>
    <property type="match status" value="1"/>
</dbReference>
<protein>
    <submittedName>
        <fullName evidence="3">Glycoside hydrolase family 15 protein</fullName>
    </submittedName>
</protein>
<evidence type="ECO:0000313" key="3">
    <source>
        <dbReference type="EMBL" id="MFD1783701.1"/>
    </source>
</evidence>
<feature type="domain" description="Trehalase-like N-terminal" evidence="2">
    <location>
        <begin position="10"/>
        <end position="160"/>
    </location>
</feature>
<sequence>MAQSLDLFPIGNCMASALIDRAGRFVWSCAPRVDGDPFFCALLSDADPAAETAQGMWSIDVEDVRQIRQTYLRNTPILSTEIEDIHGGTVEIIDFCPRYYRSGRMYRPLAFVRLVRPVAGTPRVRVRLRPMANWGEKRVEVTRGSNHIRYVGGEVTFRLTTDAPVSHIECERLFRLEEPLTMFLGPDESFEGDVAVAASQMLKETTDYWRRWVRTLSVPLDWQDVVIRAAITLKLCTYEETGAIVAALTTSLPEHAESGRNWDYRYCWLRDAYYVVQALNRLGAVDILENYLVYLRNLVDSAKGGHVQPVYGVGLEPSLTEWIAPHLPGYRGMGPVRVGNQAHEHLQHDVYGQIILSTTQAFFDERLLRPATLDDFRALEPIAQRAYELHDQADASLWEFRGREAVHTYSSVMCWAAADRLAKAADRLGLVDRAVYWRERADAMRATIESRAWNEDLGRFAATFDGDELDASLLQLIDVRFVPPQDPRMAATVAAVEKGLRRGSYMLRYAIPDDFGEPQSAFNICTFWLIEAMHLAGRTEEARQLFEEMLNRRTVAGLLSEDISFEDGELWGNYPQTYSLVGLINCAMLLSRPWTAVR</sequence>
<name>A0ABW4N1B9_9CAUL</name>
<accession>A0ABW4N1B9</accession>
<keyword evidence="4" id="KW-1185">Reference proteome</keyword>
<dbReference type="Pfam" id="PF00723">
    <property type="entry name" value="Glyco_hydro_15"/>
    <property type="match status" value="1"/>
</dbReference>
<dbReference type="Proteomes" id="UP001597237">
    <property type="component" value="Unassembled WGS sequence"/>
</dbReference>
<dbReference type="InterPro" id="IPR012341">
    <property type="entry name" value="6hp_glycosidase-like_sf"/>
</dbReference>
<dbReference type="RefSeq" id="WP_377283107.1">
    <property type="nucleotide sequence ID" value="NZ_JBHRSI010000008.1"/>
</dbReference>
<dbReference type="GO" id="GO:0016787">
    <property type="term" value="F:hydrolase activity"/>
    <property type="evidence" value="ECO:0007669"/>
    <property type="project" value="UniProtKB-KW"/>
</dbReference>
<dbReference type="InterPro" id="IPR045582">
    <property type="entry name" value="Trehalase-like_N"/>
</dbReference>
<comment type="caution">
    <text evidence="3">The sequence shown here is derived from an EMBL/GenBank/DDBJ whole genome shotgun (WGS) entry which is preliminary data.</text>
</comment>
<evidence type="ECO:0000259" key="2">
    <source>
        <dbReference type="Pfam" id="PF19291"/>
    </source>
</evidence>
<feature type="domain" description="GH15-like" evidence="1">
    <location>
        <begin position="224"/>
        <end position="587"/>
    </location>
</feature>
<dbReference type="PANTHER" id="PTHR31616">
    <property type="entry name" value="TREHALASE"/>
    <property type="match status" value="1"/>
</dbReference>
<dbReference type="PANTHER" id="PTHR31616:SF0">
    <property type="entry name" value="GLUCAN 1,4-ALPHA-GLUCOSIDASE"/>
    <property type="match status" value="1"/>
</dbReference>
<gene>
    <name evidence="3" type="ORF">ACFSC0_09875</name>
</gene>
<dbReference type="InterPro" id="IPR008928">
    <property type="entry name" value="6-hairpin_glycosidase_sf"/>
</dbReference>
<dbReference type="InterPro" id="IPR011613">
    <property type="entry name" value="GH15-like"/>
</dbReference>
<evidence type="ECO:0000259" key="1">
    <source>
        <dbReference type="Pfam" id="PF00723"/>
    </source>
</evidence>